<keyword evidence="1" id="KW-0175">Coiled coil</keyword>
<keyword evidence="4" id="KW-1185">Reference proteome</keyword>
<dbReference type="Proteomes" id="UP000030669">
    <property type="component" value="Unassembled WGS sequence"/>
</dbReference>
<name>S7S0Z9_GLOTA</name>
<dbReference type="eggNOG" id="ENOG502SMEF">
    <property type="taxonomic scope" value="Eukaryota"/>
</dbReference>
<gene>
    <name evidence="3" type="ORF">GLOTRDRAFT_53754</name>
</gene>
<dbReference type="EMBL" id="KB469296">
    <property type="protein sequence ID" value="EPQ61050.1"/>
    <property type="molecule type" value="Genomic_DNA"/>
</dbReference>
<dbReference type="AlphaFoldDB" id="S7S0Z9"/>
<evidence type="ECO:0000313" key="3">
    <source>
        <dbReference type="EMBL" id="EPQ61050.1"/>
    </source>
</evidence>
<proteinExistence type="predicted"/>
<protein>
    <submittedName>
        <fullName evidence="3">Uncharacterized protein</fullName>
    </submittedName>
</protein>
<sequence length="615" mass="66647">MVDTQGLLDRVFPLPADPTEASTSSSHLSYSLRALLKESPNHPLRVLRTAIQHLFPISSHARSRPSTPAAQQLRFCNLALALLNQASFNSVSIPLDIETILPQDSEEATRPKFPSRRRKYALLQRLPTGDWWTSLDSHFAAPPDGKELKDLPTAHAELVAVLPTPSISAPAGTDLSLRHPTIGTLFPRKPPGPKQVLPGPRYVSAGSFLDYGPYASYAPTFDQDGTEVGRDTLGELLWNREVKRRLRARQRTLQLKMQETQAKMTHVGLEHTDSDVRTADVEQEEEDLLSPSDVEGVKSLLDTLELEQAVQELLDRNSRALQNLEKLQKERLGREDGAFAQVEVGSEEWETAQAIMDTLTVLASLRPRSSNASDVPLVPSDAVLRKLHRTLPVGPSQGWYGTLQPTRPAAVRDDMTLQIKSGVSVPPASGTAVPTTPAASKTVAAGTTATPSYPYYPGYGGGQYRYTPGQTPAYYPPSYSGNQPPANGSAYYGQYQGGQQAGYPYAGWYNYQPPAQQSGTPSQPTATAGTGYAGYYGANQTPQAQRAVANTVSAKPYQAQPSTWTPTASAYSAPTLPSHLRTSGSQGTPTAPATPQPSGTAPSYQQYYSYQSTAR</sequence>
<dbReference type="RefSeq" id="XP_007860415.1">
    <property type="nucleotide sequence ID" value="XM_007862224.1"/>
</dbReference>
<organism evidence="3 4">
    <name type="scientific">Gloeophyllum trabeum (strain ATCC 11539 / FP-39264 / Madison 617)</name>
    <name type="common">Brown rot fungus</name>
    <dbReference type="NCBI Taxonomy" id="670483"/>
    <lineage>
        <taxon>Eukaryota</taxon>
        <taxon>Fungi</taxon>
        <taxon>Dikarya</taxon>
        <taxon>Basidiomycota</taxon>
        <taxon>Agaricomycotina</taxon>
        <taxon>Agaricomycetes</taxon>
        <taxon>Gloeophyllales</taxon>
        <taxon>Gloeophyllaceae</taxon>
        <taxon>Gloeophyllum</taxon>
    </lineage>
</organism>
<evidence type="ECO:0000256" key="1">
    <source>
        <dbReference type="SAM" id="Coils"/>
    </source>
</evidence>
<dbReference type="HOGENOM" id="CLU_022554_0_0_1"/>
<evidence type="ECO:0000313" key="4">
    <source>
        <dbReference type="Proteomes" id="UP000030669"/>
    </source>
</evidence>
<evidence type="ECO:0000256" key="2">
    <source>
        <dbReference type="SAM" id="MobiDB-lite"/>
    </source>
</evidence>
<feature type="compositionally biased region" description="Low complexity" evidence="2">
    <location>
        <begin position="584"/>
        <end position="615"/>
    </location>
</feature>
<reference evidence="3 4" key="1">
    <citation type="journal article" date="2012" name="Science">
        <title>The Paleozoic origin of enzymatic lignin decomposition reconstructed from 31 fungal genomes.</title>
        <authorList>
            <person name="Floudas D."/>
            <person name="Binder M."/>
            <person name="Riley R."/>
            <person name="Barry K."/>
            <person name="Blanchette R.A."/>
            <person name="Henrissat B."/>
            <person name="Martinez A.T."/>
            <person name="Otillar R."/>
            <person name="Spatafora J.W."/>
            <person name="Yadav J.S."/>
            <person name="Aerts A."/>
            <person name="Benoit I."/>
            <person name="Boyd A."/>
            <person name="Carlson A."/>
            <person name="Copeland A."/>
            <person name="Coutinho P.M."/>
            <person name="de Vries R.P."/>
            <person name="Ferreira P."/>
            <person name="Findley K."/>
            <person name="Foster B."/>
            <person name="Gaskell J."/>
            <person name="Glotzer D."/>
            <person name="Gorecki P."/>
            <person name="Heitman J."/>
            <person name="Hesse C."/>
            <person name="Hori C."/>
            <person name="Igarashi K."/>
            <person name="Jurgens J.A."/>
            <person name="Kallen N."/>
            <person name="Kersten P."/>
            <person name="Kohler A."/>
            <person name="Kuees U."/>
            <person name="Kumar T.K.A."/>
            <person name="Kuo A."/>
            <person name="LaButti K."/>
            <person name="Larrondo L.F."/>
            <person name="Lindquist E."/>
            <person name="Ling A."/>
            <person name="Lombard V."/>
            <person name="Lucas S."/>
            <person name="Lundell T."/>
            <person name="Martin R."/>
            <person name="McLaughlin D.J."/>
            <person name="Morgenstern I."/>
            <person name="Morin E."/>
            <person name="Murat C."/>
            <person name="Nagy L.G."/>
            <person name="Nolan M."/>
            <person name="Ohm R.A."/>
            <person name="Patyshakuliyeva A."/>
            <person name="Rokas A."/>
            <person name="Ruiz-Duenas F.J."/>
            <person name="Sabat G."/>
            <person name="Salamov A."/>
            <person name="Samejima M."/>
            <person name="Schmutz J."/>
            <person name="Slot J.C."/>
            <person name="St John F."/>
            <person name="Stenlid J."/>
            <person name="Sun H."/>
            <person name="Sun S."/>
            <person name="Syed K."/>
            <person name="Tsang A."/>
            <person name="Wiebenga A."/>
            <person name="Young D."/>
            <person name="Pisabarro A."/>
            <person name="Eastwood D.C."/>
            <person name="Martin F."/>
            <person name="Cullen D."/>
            <person name="Grigoriev I.V."/>
            <person name="Hibbett D.S."/>
        </authorList>
    </citation>
    <scope>NUCLEOTIDE SEQUENCE [LARGE SCALE GENOMIC DNA]</scope>
    <source>
        <strain evidence="3 4">ATCC 11539</strain>
    </source>
</reference>
<dbReference type="KEGG" id="gtr:GLOTRDRAFT_53754"/>
<dbReference type="OrthoDB" id="21648at2759"/>
<feature type="coiled-coil region" evidence="1">
    <location>
        <begin position="303"/>
        <end position="330"/>
    </location>
</feature>
<dbReference type="STRING" id="670483.S7S0Z9"/>
<dbReference type="GeneID" id="19306947"/>
<feature type="compositionally biased region" description="Polar residues" evidence="2">
    <location>
        <begin position="558"/>
        <end position="572"/>
    </location>
</feature>
<accession>S7S0Z9</accession>
<dbReference type="OMA" id="EEWDVAQ"/>
<feature type="region of interest" description="Disordered" evidence="2">
    <location>
        <begin position="558"/>
        <end position="615"/>
    </location>
</feature>